<gene>
    <name evidence="4" type="ORF">LPB138_09100</name>
</gene>
<dbReference type="Pfam" id="PF18962">
    <property type="entry name" value="Por_Secre_tail"/>
    <property type="match status" value="1"/>
</dbReference>
<dbReference type="SUPFAM" id="SSF53474">
    <property type="entry name" value="alpha/beta-Hydrolases"/>
    <property type="match status" value="1"/>
</dbReference>
<dbReference type="InterPro" id="IPR026444">
    <property type="entry name" value="Secre_tail"/>
</dbReference>
<dbReference type="KEGG" id="lul:LPB138_09100"/>
<dbReference type="RefSeq" id="WP_070236987.1">
    <property type="nucleotide sequence ID" value="NZ_CP017478.1"/>
</dbReference>
<dbReference type="AlphaFoldDB" id="A0A1D8P8C3"/>
<evidence type="ECO:0000259" key="3">
    <source>
        <dbReference type="Pfam" id="PF18962"/>
    </source>
</evidence>
<protein>
    <recommendedName>
        <fullName evidence="3">Secretion system C-terminal sorting domain-containing protein</fullName>
    </recommendedName>
</protein>
<evidence type="ECO:0000256" key="2">
    <source>
        <dbReference type="SAM" id="SignalP"/>
    </source>
</evidence>
<dbReference type="NCBIfam" id="TIGR04183">
    <property type="entry name" value="Por_Secre_tail"/>
    <property type="match status" value="1"/>
</dbReference>
<dbReference type="InterPro" id="IPR029058">
    <property type="entry name" value="AB_hydrolase_fold"/>
</dbReference>
<evidence type="ECO:0000313" key="5">
    <source>
        <dbReference type="Proteomes" id="UP000176050"/>
    </source>
</evidence>
<proteinExistence type="predicted"/>
<reference evidence="4 5" key="1">
    <citation type="submission" date="2016-10" db="EMBL/GenBank/DDBJ databases">
        <title>Lutibacter sp. LPB0138, isolated from marine gastropod.</title>
        <authorList>
            <person name="Kim E."/>
            <person name="Yi H."/>
        </authorList>
    </citation>
    <scope>NUCLEOTIDE SEQUENCE [LARGE SCALE GENOMIC DNA]</scope>
    <source>
        <strain evidence="4 5">LPB0138</strain>
    </source>
</reference>
<organism evidence="4 5">
    <name type="scientific">Urechidicola croceus</name>
    <dbReference type="NCBI Taxonomy" id="1850246"/>
    <lineage>
        <taxon>Bacteria</taxon>
        <taxon>Pseudomonadati</taxon>
        <taxon>Bacteroidota</taxon>
        <taxon>Flavobacteriia</taxon>
        <taxon>Flavobacteriales</taxon>
        <taxon>Flavobacteriaceae</taxon>
        <taxon>Urechidicola</taxon>
    </lineage>
</organism>
<dbReference type="EMBL" id="CP017478">
    <property type="protein sequence ID" value="AOW20823.1"/>
    <property type="molecule type" value="Genomic_DNA"/>
</dbReference>
<evidence type="ECO:0000313" key="4">
    <source>
        <dbReference type="EMBL" id="AOW20823.1"/>
    </source>
</evidence>
<keyword evidence="5" id="KW-1185">Reference proteome</keyword>
<keyword evidence="1 2" id="KW-0732">Signal</keyword>
<dbReference type="STRING" id="1850246.LPB138_09100"/>
<evidence type="ECO:0000256" key="1">
    <source>
        <dbReference type="ARBA" id="ARBA00022729"/>
    </source>
</evidence>
<dbReference type="OrthoDB" id="4535652at2"/>
<dbReference type="Proteomes" id="UP000176050">
    <property type="component" value="Chromosome"/>
</dbReference>
<feature type="signal peptide" evidence="2">
    <location>
        <begin position="1"/>
        <end position="19"/>
    </location>
</feature>
<feature type="chain" id="PRO_5009110872" description="Secretion system C-terminal sorting domain-containing protein" evidence="2">
    <location>
        <begin position="20"/>
        <end position="571"/>
    </location>
</feature>
<sequence length="571" mass="63014">MKKITLASVFSFIYLIAFSQEPTTFTSTIIPDLSMYGESISYPGTGEYQIFLGSDNELNKPVIITDGFDPRDTWGTNTIYNQLSFDNAGTQTNFADMLRAEGFDIVILNFPVYTRTEDGMEIDGGTDFIERNAMLLVELINIINTQKIGDEQNVIVGPSMGGLISRYALNYMESESLEHDTRLWVSFDAPHHGVNAPIGLQHLFNFLAFGLDFGFLGNYSIESLQPLVEGMFKSSAGRQMLTDQFEPHLMAGSEVNFDPSITLPINHPYFTTFYTNLKSLTTTGFPGNPRKISLINGSGIGNPYLDINGIDIVPGREILNTTIEDVGGLTDITLKANFSPYSSQEIAVSSIQINILGSTTTANSQAFSYSDGIGASPGGLFNIGAFTEGLDNSDPIVSEFINSLQIDKFSFVPTVSSMALEITDNEVNWFHAPTNLISANETRGVNDTTPFDAWLMPDDNQTHTLLTSEGANFLWEEIVSASLKTDEFSLNNSFAVLGNPVKNQIRIQINDRSIKNISTKIYSITGLELFTNKFNTLSSNQIEIPINLNSGIYILELIHKNEVFKTKIIVE</sequence>
<name>A0A1D8P8C3_9FLAO</name>
<accession>A0A1D8P8C3</accession>
<dbReference type="Gene3D" id="3.40.50.1820">
    <property type="entry name" value="alpha/beta hydrolase"/>
    <property type="match status" value="1"/>
</dbReference>
<feature type="domain" description="Secretion system C-terminal sorting" evidence="3">
    <location>
        <begin position="499"/>
        <end position="570"/>
    </location>
</feature>